<sequence length="340" mass="37048">MTSLTGKRVLVTGGCGSIGSHLVHEVLSEDPEIIRVLDTDEEGLFKLQKSLGDDAPVRYLLGDIRDKNRLELAMENIDVVFHAAALKHVTLNEYNPFETVQTNVEGTQNVIQVALDEEVESFVAVSTDKASNPTSVMGATKLLSERLVIAANTYKGDRETRFGCVRFGNVLASSGSVVPLFMEQIRSGGPVTVTDPEMTRFIMPISEAAELVLDAHERMTSGEVFVLKMPALQIGTLAETMVEEYAPTYGHSVSSIEIDIIGARPGERVHEKLISADECSAARELEDMFVLLPQIDAPGYEAVNYTNAEHVNGEYTSVDAHLLSENEIIELIGSIDGLPK</sequence>
<name>D3SWE7_NATMM</name>
<dbReference type="AlphaFoldDB" id="D3SWE7"/>
<dbReference type="Pfam" id="PF02719">
    <property type="entry name" value="Polysacc_synt_2"/>
    <property type="match status" value="1"/>
</dbReference>
<dbReference type="InterPro" id="IPR036291">
    <property type="entry name" value="NAD(P)-bd_dom_sf"/>
</dbReference>
<dbReference type="SUPFAM" id="SSF51735">
    <property type="entry name" value="NAD(P)-binding Rossmann-fold domains"/>
    <property type="match status" value="1"/>
</dbReference>
<feature type="domain" description="Polysaccharide biosynthesis protein CapD-like" evidence="2">
    <location>
        <begin position="9"/>
        <end position="291"/>
    </location>
</feature>
<reference evidence="4" key="1">
    <citation type="submission" date="2010-02" db="EMBL/GenBank/DDBJ databases">
        <title>Complete sequence of chromosome of Natrialba magadii ATCC 43099.</title>
        <authorList>
            <consortium name="US DOE Joint Genome Institute"/>
            <person name="Lucas S."/>
            <person name="Copeland A."/>
            <person name="Lapidus A."/>
            <person name="Cheng J.-F."/>
            <person name="Bruce D."/>
            <person name="Goodwin L."/>
            <person name="Pitluck S."/>
            <person name="Davenport K."/>
            <person name="Saunders E."/>
            <person name="Detter J.C."/>
            <person name="Han C."/>
            <person name="Tapia R."/>
            <person name="Land M."/>
            <person name="Hauser L."/>
            <person name="Kyrpides N."/>
            <person name="Mikhailova N."/>
            <person name="De Castro R.E."/>
            <person name="Maupin-Furlow J.A."/>
            <person name="Woyke T."/>
        </authorList>
    </citation>
    <scope>NUCLEOTIDE SEQUENCE [LARGE SCALE GENOMIC DNA]</scope>
    <source>
        <strain evidence="4">ATCC 43099 / DSM 3394 / CCM 3739 / CIP 104546 / IAM 13178 / JCM 8861 / NBRC 102185 / NCIMB 2190 / MS3</strain>
    </source>
</reference>
<dbReference type="RefSeq" id="WP_012996314.1">
    <property type="nucleotide sequence ID" value="NC_013922.1"/>
</dbReference>
<dbReference type="PANTHER" id="PTHR43318">
    <property type="entry name" value="UDP-N-ACETYLGLUCOSAMINE 4,6-DEHYDRATASE"/>
    <property type="match status" value="1"/>
</dbReference>
<dbReference type="HOGENOM" id="CLU_013560_4_1_2"/>
<dbReference type="OrthoDB" id="4907at2157"/>
<organism evidence="3 4">
    <name type="scientific">Natrialba magadii (strain ATCC 43099 / DSM 3394 / CCM 3739 / CIP 104546 / IAM 13178 / JCM 8861 / NBRC 102185 / NCIMB 2190 / MS3)</name>
    <name type="common">Natronobacterium magadii</name>
    <dbReference type="NCBI Taxonomy" id="547559"/>
    <lineage>
        <taxon>Archaea</taxon>
        <taxon>Methanobacteriati</taxon>
        <taxon>Methanobacteriota</taxon>
        <taxon>Stenosarchaea group</taxon>
        <taxon>Halobacteria</taxon>
        <taxon>Halobacteriales</taxon>
        <taxon>Natrialbaceae</taxon>
        <taxon>Natrialba</taxon>
    </lineage>
</organism>
<evidence type="ECO:0000313" key="4">
    <source>
        <dbReference type="Proteomes" id="UP000001879"/>
    </source>
</evidence>
<gene>
    <name evidence="3" type="primary">capD</name>
    <name evidence="3" type="ordered locus">Nmag_0147</name>
</gene>
<dbReference type="STRING" id="547559.Nmag_0147"/>
<dbReference type="CDD" id="cd05237">
    <property type="entry name" value="UDP_invert_4-6DH_SDR_e"/>
    <property type="match status" value="1"/>
</dbReference>
<dbReference type="EMBL" id="CP001932">
    <property type="protein sequence ID" value="ADD03739.1"/>
    <property type="molecule type" value="Genomic_DNA"/>
</dbReference>
<proteinExistence type="inferred from homology"/>
<reference evidence="3 4" key="2">
    <citation type="journal article" date="2012" name="BMC Genomics">
        <title>A comparative genomics perspective on the genetic content of the alkaliphilic haloarchaeon Natrialba magadii ATCC 43099T.</title>
        <authorList>
            <person name="Siddaramappa S."/>
            <person name="Challacombe J.F."/>
            <person name="Decastro R.E."/>
            <person name="Pfeiffer F."/>
            <person name="Sastre D.E."/>
            <person name="Gimenez M.I."/>
            <person name="Paggi R.A."/>
            <person name="Detter J.C."/>
            <person name="Davenport K.W."/>
            <person name="Goodwin L.A."/>
            <person name="Kyrpides N."/>
            <person name="Tapia R."/>
            <person name="Pitluck S."/>
            <person name="Lucas S."/>
            <person name="Woyke T."/>
            <person name="Maupin-Furlow J.A."/>
        </authorList>
    </citation>
    <scope>NUCLEOTIDE SEQUENCE [LARGE SCALE GENOMIC DNA]</scope>
    <source>
        <strain evidence="4">ATCC 43099 / DSM 3394 / CCM 3739 / CIP 104546 / IAM 13178 / JCM 8861 / NBRC 102185 / NCIMB 2190 / MS3</strain>
    </source>
</reference>
<evidence type="ECO:0000259" key="2">
    <source>
        <dbReference type="Pfam" id="PF02719"/>
    </source>
</evidence>
<evidence type="ECO:0000256" key="1">
    <source>
        <dbReference type="ARBA" id="ARBA00007430"/>
    </source>
</evidence>
<dbReference type="GeneID" id="8822966"/>
<dbReference type="InterPro" id="IPR051203">
    <property type="entry name" value="Polysaccharide_Synthase-Rel"/>
</dbReference>
<comment type="similarity">
    <text evidence="1">Belongs to the polysaccharide synthase family.</text>
</comment>
<accession>D3SWE7</accession>
<dbReference type="PaxDb" id="547559-Nmag_0147"/>
<evidence type="ECO:0000313" key="3">
    <source>
        <dbReference type="EMBL" id="ADD03739.1"/>
    </source>
</evidence>
<dbReference type="Gene3D" id="3.40.50.720">
    <property type="entry name" value="NAD(P)-binding Rossmann-like Domain"/>
    <property type="match status" value="1"/>
</dbReference>
<dbReference type="eggNOG" id="arCOG01375">
    <property type="taxonomic scope" value="Archaea"/>
</dbReference>
<keyword evidence="4" id="KW-1185">Reference proteome</keyword>
<dbReference type="KEGG" id="nmg:Nmag_0147"/>
<dbReference type="PANTHER" id="PTHR43318:SF2">
    <property type="entry name" value="UDP-N-ACETYLGLUCOSAMINE 4,6-DEHYDRATASE (INVERTING)"/>
    <property type="match status" value="1"/>
</dbReference>
<dbReference type="Proteomes" id="UP000001879">
    <property type="component" value="Chromosome"/>
</dbReference>
<protein>
    <submittedName>
        <fullName evidence="3">Polysaccharide biosynthesis protein CapD</fullName>
    </submittedName>
</protein>
<dbReference type="InterPro" id="IPR003869">
    <property type="entry name" value="Polysac_CapD-like"/>
</dbReference>